<feature type="transmembrane region" description="Helical" evidence="1">
    <location>
        <begin position="100"/>
        <end position="117"/>
    </location>
</feature>
<comment type="caution">
    <text evidence="2">The sequence shown here is derived from an EMBL/GenBank/DDBJ whole genome shotgun (WGS) entry which is preliminary data.</text>
</comment>
<organism evidence="2 3">
    <name type="scientific">Streptococcus loxodontisalivarius</name>
    <dbReference type="NCBI Taxonomy" id="1349415"/>
    <lineage>
        <taxon>Bacteria</taxon>
        <taxon>Bacillati</taxon>
        <taxon>Bacillota</taxon>
        <taxon>Bacilli</taxon>
        <taxon>Lactobacillales</taxon>
        <taxon>Streptococcaceae</taxon>
        <taxon>Streptococcus</taxon>
    </lineage>
</organism>
<sequence length="275" mass="32013">MDKKDKQFLKTVFLTRLLLALSVLGLFDFGFFQDFLMQRGDKVRHSFGFGHPNSLGMYLVVLFIDYFLMIGQKNVSKLTYLVCLGISLLVFAATDSRLGFLASLLVLLVGAFKERLTKYQIKGILLWLGIVLLYLLGIFLSYSYKENSDFYQNLNTLFSNRLLNAYNYIQAYGFHLWPNDYPPLYYGQTMVYNENFYIDTLLKNGLLLYLLYPILMFMQLKNKVVNLYPACLMLLCFLFAMVEDYEASVLMATPLLFNYFAEEKDELHSQSELEI</sequence>
<name>A0ABS2PT05_9STRE</name>
<reference evidence="2 3" key="1">
    <citation type="submission" date="2021-01" db="EMBL/GenBank/DDBJ databases">
        <title>Genomic Encyclopedia of Type Strains, Phase IV (KMG-IV): sequencing the most valuable type-strain genomes for metagenomic binning, comparative biology and taxonomic classification.</title>
        <authorList>
            <person name="Goeker M."/>
        </authorList>
    </citation>
    <scope>NUCLEOTIDE SEQUENCE [LARGE SCALE GENOMIC DNA]</scope>
    <source>
        <strain evidence="2 3">DSM 27382</strain>
    </source>
</reference>
<protein>
    <submittedName>
        <fullName evidence="2">Membrane protein</fullName>
    </submittedName>
</protein>
<evidence type="ECO:0000313" key="3">
    <source>
        <dbReference type="Proteomes" id="UP000697472"/>
    </source>
</evidence>
<keyword evidence="1" id="KW-0472">Membrane</keyword>
<feature type="transmembrane region" description="Helical" evidence="1">
    <location>
        <begin position="196"/>
        <end position="217"/>
    </location>
</feature>
<feature type="transmembrane region" description="Helical" evidence="1">
    <location>
        <begin position="78"/>
        <end position="94"/>
    </location>
</feature>
<feature type="transmembrane region" description="Helical" evidence="1">
    <location>
        <begin position="224"/>
        <end position="242"/>
    </location>
</feature>
<evidence type="ECO:0000313" key="2">
    <source>
        <dbReference type="EMBL" id="MBM7643172.1"/>
    </source>
</evidence>
<evidence type="ECO:0000256" key="1">
    <source>
        <dbReference type="SAM" id="Phobius"/>
    </source>
</evidence>
<dbReference type="EMBL" id="JAFBEH010000031">
    <property type="protein sequence ID" value="MBM7643172.1"/>
    <property type="molecule type" value="Genomic_DNA"/>
</dbReference>
<keyword evidence="1" id="KW-1133">Transmembrane helix</keyword>
<proteinExistence type="predicted"/>
<feature type="transmembrane region" description="Helical" evidence="1">
    <location>
        <begin position="124"/>
        <end position="144"/>
    </location>
</feature>
<dbReference type="RefSeq" id="WP_205010042.1">
    <property type="nucleotide sequence ID" value="NZ_JAFBEH010000031.1"/>
</dbReference>
<gene>
    <name evidence="2" type="ORF">JOC28_001473</name>
</gene>
<keyword evidence="3" id="KW-1185">Reference proteome</keyword>
<dbReference type="Proteomes" id="UP000697472">
    <property type="component" value="Unassembled WGS sequence"/>
</dbReference>
<accession>A0ABS2PT05</accession>
<feature type="transmembrane region" description="Helical" evidence="1">
    <location>
        <begin position="12"/>
        <end position="32"/>
    </location>
</feature>
<feature type="transmembrane region" description="Helical" evidence="1">
    <location>
        <begin position="52"/>
        <end position="71"/>
    </location>
</feature>
<keyword evidence="1" id="KW-0812">Transmembrane</keyword>